<name>A1BH50_CHLPD</name>
<dbReference type="Gene3D" id="3.40.1360.10">
    <property type="match status" value="1"/>
</dbReference>
<dbReference type="RefSeq" id="WP_011745536.1">
    <property type="nucleotide sequence ID" value="NC_008639.1"/>
</dbReference>
<dbReference type="SUPFAM" id="SSF57783">
    <property type="entry name" value="Zinc beta-ribbon"/>
    <property type="match status" value="1"/>
</dbReference>
<dbReference type="KEGG" id="cph:Cpha266_1709"/>
<dbReference type="EMBL" id="CP000492">
    <property type="protein sequence ID" value="ABL65727.1"/>
    <property type="molecule type" value="Genomic_DNA"/>
</dbReference>
<evidence type="ECO:0000256" key="1">
    <source>
        <dbReference type="ARBA" id="ARBA00022723"/>
    </source>
</evidence>
<dbReference type="SUPFAM" id="SSF56731">
    <property type="entry name" value="DNA primase core"/>
    <property type="match status" value="1"/>
</dbReference>
<dbReference type="PANTHER" id="PTHR30313:SF2">
    <property type="entry name" value="DNA PRIMASE"/>
    <property type="match status" value="1"/>
</dbReference>
<dbReference type="GO" id="GO:0006269">
    <property type="term" value="P:DNA replication, synthesis of primer"/>
    <property type="evidence" value="ECO:0007669"/>
    <property type="project" value="TreeGrafter"/>
</dbReference>
<dbReference type="GO" id="GO:0008270">
    <property type="term" value="F:zinc ion binding"/>
    <property type="evidence" value="ECO:0007669"/>
    <property type="project" value="UniProtKB-KW"/>
</dbReference>
<proteinExistence type="predicted"/>
<keyword evidence="1" id="KW-0479">Metal-binding</keyword>
<dbReference type="Gene3D" id="3.90.580.10">
    <property type="entry name" value="Zinc finger, CHC2-type domain"/>
    <property type="match status" value="1"/>
</dbReference>
<dbReference type="Pfam" id="PF13155">
    <property type="entry name" value="Toprim_2"/>
    <property type="match status" value="1"/>
</dbReference>
<dbReference type="InterPro" id="IPR050219">
    <property type="entry name" value="DnaG_primase"/>
</dbReference>
<dbReference type="GO" id="GO:0005737">
    <property type="term" value="C:cytoplasm"/>
    <property type="evidence" value="ECO:0007669"/>
    <property type="project" value="TreeGrafter"/>
</dbReference>
<evidence type="ECO:0000256" key="2">
    <source>
        <dbReference type="ARBA" id="ARBA00022771"/>
    </source>
</evidence>
<feature type="domain" description="Zinc finger CHC2-type" evidence="4">
    <location>
        <begin position="34"/>
        <end position="85"/>
    </location>
</feature>
<evidence type="ECO:0000313" key="5">
    <source>
        <dbReference type="EMBL" id="ABL65727.1"/>
    </source>
</evidence>
<reference evidence="5 6" key="1">
    <citation type="submission" date="2006-12" db="EMBL/GenBank/DDBJ databases">
        <title>Complete sequence of Chlorobium phaeobacteroides DSM 266.</title>
        <authorList>
            <consortium name="US DOE Joint Genome Institute"/>
            <person name="Copeland A."/>
            <person name="Lucas S."/>
            <person name="Lapidus A."/>
            <person name="Barry K."/>
            <person name="Detter J.C."/>
            <person name="Glavina del Rio T."/>
            <person name="Hammon N."/>
            <person name="Israni S."/>
            <person name="Pitluck S."/>
            <person name="Goltsman E."/>
            <person name="Schmutz J."/>
            <person name="Larimer F."/>
            <person name="Land M."/>
            <person name="Hauser L."/>
            <person name="Mikhailova N."/>
            <person name="Li T."/>
            <person name="Overmann J."/>
            <person name="Bryant D.A."/>
            <person name="Richardson P."/>
        </authorList>
    </citation>
    <scope>NUCLEOTIDE SEQUENCE [LARGE SCALE GENOMIC DNA]</scope>
    <source>
        <strain evidence="5 6">DSM 266</strain>
    </source>
</reference>
<dbReference type="GO" id="GO:0003899">
    <property type="term" value="F:DNA-directed RNA polymerase activity"/>
    <property type="evidence" value="ECO:0007669"/>
    <property type="project" value="InterPro"/>
</dbReference>
<evidence type="ECO:0000259" key="4">
    <source>
        <dbReference type="SMART" id="SM00400"/>
    </source>
</evidence>
<dbReference type="InterPro" id="IPR036977">
    <property type="entry name" value="DNA_primase_Znf_CHC2"/>
</dbReference>
<keyword evidence="6" id="KW-1185">Reference proteome</keyword>
<dbReference type="OrthoDB" id="9804281at2"/>
<protein>
    <submittedName>
        <fullName evidence="5">Zinc finger, CHC2-family protein</fullName>
    </submittedName>
</protein>
<dbReference type="STRING" id="290317.Cpha266_1709"/>
<dbReference type="SMART" id="SM00400">
    <property type="entry name" value="ZnF_CHCC"/>
    <property type="match status" value="1"/>
</dbReference>
<sequence>MNAKSDLSPIKQIPIIEVAKRLGIEVRGTKAMCFMGHDKASPSLSFSINYNTWRCFGACGKHGDAINLVMEKEGLDFNAALEWFSNNFNADVKRQFSGQRKRTCSIKQNNAMVAPVQKQSEFFSDSELYTWFVNKCAFVSNPVGVNYLESHGISDVAASRFNLRQMSSPARAFRMLLQQWGEDRVFRSGIAWGRDGKPISLIWGSYALLFPFYDEVKITYIQARMFEKEPKAKFLNLRGITKPLFNADRLKSLPAGQTVHLCEGVPDVVSLESKGLIALGVLGATSFRTEWVDRFLKFKVVVLGDGDEGGAKFAKDISKYFIDRGKPVQCMTLPKGKDVSDVLAQDGSAK</sequence>
<dbReference type="HOGENOM" id="CLU_069090_0_0_10"/>
<dbReference type="PANTHER" id="PTHR30313">
    <property type="entry name" value="DNA PRIMASE"/>
    <property type="match status" value="1"/>
</dbReference>
<organism evidence="5 6">
    <name type="scientific">Chlorobium phaeobacteroides (strain DSM 266 / SMG 266 / 2430)</name>
    <dbReference type="NCBI Taxonomy" id="290317"/>
    <lineage>
        <taxon>Bacteria</taxon>
        <taxon>Pseudomonadati</taxon>
        <taxon>Chlorobiota</taxon>
        <taxon>Chlorobiia</taxon>
        <taxon>Chlorobiales</taxon>
        <taxon>Chlorobiaceae</taxon>
        <taxon>Chlorobium/Pelodictyon group</taxon>
        <taxon>Chlorobium</taxon>
    </lineage>
</organism>
<gene>
    <name evidence="5" type="ordered locus">Cpha266_1709</name>
</gene>
<dbReference type="Pfam" id="PF01807">
    <property type="entry name" value="Zn_ribbon_DnaG"/>
    <property type="match status" value="1"/>
</dbReference>
<dbReference type="eggNOG" id="COG0358">
    <property type="taxonomic scope" value="Bacteria"/>
</dbReference>
<dbReference type="InterPro" id="IPR002694">
    <property type="entry name" value="Znf_CHC2"/>
</dbReference>
<evidence type="ECO:0000256" key="3">
    <source>
        <dbReference type="ARBA" id="ARBA00022833"/>
    </source>
</evidence>
<evidence type="ECO:0000313" key="6">
    <source>
        <dbReference type="Proteomes" id="UP000008701"/>
    </source>
</evidence>
<accession>A1BH50</accession>
<keyword evidence="2" id="KW-0863">Zinc-finger</keyword>
<dbReference type="Proteomes" id="UP000008701">
    <property type="component" value="Chromosome"/>
</dbReference>
<keyword evidence="3" id="KW-0862">Zinc</keyword>
<dbReference type="GO" id="GO:0003677">
    <property type="term" value="F:DNA binding"/>
    <property type="evidence" value="ECO:0007669"/>
    <property type="project" value="InterPro"/>
</dbReference>
<dbReference type="AlphaFoldDB" id="A1BH50"/>